<dbReference type="Proteomes" id="UP000574769">
    <property type="component" value="Unassembled WGS sequence"/>
</dbReference>
<evidence type="ECO:0000313" key="3">
    <source>
        <dbReference type="Proteomes" id="UP000574769"/>
    </source>
</evidence>
<dbReference type="AlphaFoldDB" id="A0A7W7AHQ3"/>
<reference evidence="2 3" key="1">
    <citation type="submission" date="2020-08" db="EMBL/GenBank/DDBJ databases">
        <title>Genomic Encyclopedia of Type Strains, Phase IV (KMG-IV): sequencing the most valuable type-strain genomes for metagenomic binning, comparative biology and taxonomic classification.</title>
        <authorList>
            <person name="Goeker M."/>
        </authorList>
    </citation>
    <scope>NUCLEOTIDE SEQUENCE [LARGE SCALE GENOMIC DNA]</scope>
    <source>
        <strain evidence="2 3">DSM 15867</strain>
    </source>
</reference>
<proteinExistence type="predicted"/>
<accession>A0A7W7AHQ3</accession>
<feature type="transmembrane region" description="Helical" evidence="1">
    <location>
        <begin position="75"/>
        <end position="93"/>
    </location>
</feature>
<evidence type="ECO:0000256" key="1">
    <source>
        <dbReference type="SAM" id="Phobius"/>
    </source>
</evidence>
<keyword evidence="1" id="KW-0472">Membrane</keyword>
<keyword evidence="3" id="KW-1185">Reference proteome</keyword>
<keyword evidence="1" id="KW-1133">Transmembrane helix</keyword>
<feature type="transmembrane region" description="Helical" evidence="1">
    <location>
        <begin position="99"/>
        <end position="116"/>
    </location>
</feature>
<organism evidence="2 3">
    <name type="scientific">Sphingomonas abaci</name>
    <dbReference type="NCBI Taxonomy" id="237611"/>
    <lineage>
        <taxon>Bacteria</taxon>
        <taxon>Pseudomonadati</taxon>
        <taxon>Pseudomonadota</taxon>
        <taxon>Alphaproteobacteria</taxon>
        <taxon>Sphingomonadales</taxon>
        <taxon>Sphingomonadaceae</taxon>
        <taxon>Sphingomonas</taxon>
    </lineage>
</organism>
<gene>
    <name evidence="2" type="ORF">GGQ96_000575</name>
</gene>
<dbReference type="EMBL" id="JACHNY010000001">
    <property type="protein sequence ID" value="MBB4616469.1"/>
    <property type="molecule type" value="Genomic_DNA"/>
</dbReference>
<keyword evidence="1" id="KW-0812">Transmembrane</keyword>
<dbReference type="InterPro" id="IPR032820">
    <property type="entry name" value="ATPase_put"/>
</dbReference>
<dbReference type="Pfam" id="PF09527">
    <property type="entry name" value="ATPase_gene1"/>
    <property type="match status" value="1"/>
</dbReference>
<name>A0A7W7AHQ3_9SPHN</name>
<evidence type="ECO:0000313" key="2">
    <source>
        <dbReference type="EMBL" id="MBB4616469.1"/>
    </source>
</evidence>
<sequence length="128" mass="14200">MAGMLAVCALPPGQYRKMFRGWHVAESEPGQDFDDAEDPRLAALDERLRQARGREASRSGVKQDTDRGYSQGNRVISALIGSLVGSALIGWLIDRWFGTTPWGLIVMLFLGIAVAFRQIIRIGNERPE</sequence>
<protein>
    <submittedName>
        <fullName evidence="2">ATP synthase protein I</fullName>
    </submittedName>
</protein>
<comment type="caution">
    <text evidence="2">The sequence shown here is derived from an EMBL/GenBank/DDBJ whole genome shotgun (WGS) entry which is preliminary data.</text>
</comment>